<dbReference type="Gene3D" id="2.40.160.20">
    <property type="match status" value="1"/>
</dbReference>
<name>F1Z8A1_9SPHN</name>
<proteinExistence type="inferred from homology"/>
<protein>
    <submittedName>
        <fullName evidence="3">OmpW</fullName>
    </submittedName>
</protein>
<dbReference type="GO" id="GO:0055085">
    <property type="term" value="P:transmembrane transport"/>
    <property type="evidence" value="ECO:0007669"/>
    <property type="project" value="TreeGrafter"/>
</dbReference>
<dbReference type="InParanoid" id="F1Z8A1"/>
<comment type="caution">
    <text evidence="3">The sequence shown here is derived from an EMBL/GenBank/DDBJ whole genome shotgun (WGS) entry which is preliminary data.</text>
</comment>
<keyword evidence="4" id="KW-1185">Reference proteome</keyword>
<dbReference type="EMBL" id="AEWJ01000037">
    <property type="protein sequence ID" value="EGD59124.1"/>
    <property type="molecule type" value="Genomic_DNA"/>
</dbReference>
<keyword evidence="2" id="KW-0732">Signal</keyword>
<evidence type="ECO:0000313" key="4">
    <source>
        <dbReference type="Proteomes" id="UP000004728"/>
    </source>
</evidence>
<evidence type="ECO:0000256" key="2">
    <source>
        <dbReference type="SAM" id="SignalP"/>
    </source>
</evidence>
<dbReference type="eggNOG" id="COG3047">
    <property type="taxonomic scope" value="Bacteria"/>
</dbReference>
<feature type="signal peptide" evidence="2">
    <location>
        <begin position="1"/>
        <end position="31"/>
    </location>
</feature>
<dbReference type="GO" id="GO:0019867">
    <property type="term" value="C:outer membrane"/>
    <property type="evidence" value="ECO:0007669"/>
    <property type="project" value="InterPro"/>
</dbReference>
<evidence type="ECO:0000313" key="3">
    <source>
        <dbReference type="EMBL" id="EGD59124.1"/>
    </source>
</evidence>
<organism evidence="3 4">
    <name type="scientific">Novosphingobium nitrogenifigens DSM 19370</name>
    <dbReference type="NCBI Taxonomy" id="983920"/>
    <lineage>
        <taxon>Bacteria</taxon>
        <taxon>Pseudomonadati</taxon>
        <taxon>Pseudomonadota</taxon>
        <taxon>Alphaproteobacteria</taxon>
        <taxon>Sphingomonadales</taxon>
        <taxon>Sphingomonadaceae</taxon>
        <taxon>Novosphingobium</taxon>
    </lineage>
</organism>
<dbReference type="InterPro" id="IPR005618">
    <property type="entry name" value="OMPW"/>
</dbReference>
<feature type="chain" id="PRO_5003272709" evidence="2">
    <location>
        <begin position="32"/>
        <end position="238"/>
    </location>
</feature>
<gene>
    <name evidence="3" type="ORF">Y88_1186</name>
</gene>
<dbReference type="Pfam" id="PF03922">
    <property type="entry name" value="OmpW"/>
    <property type="match status" value="1"/>
</dbReference>
<sequence>MKKILGRGRLARILGTAVAAPALLAAMPAHAADAPEGKWQVKLLATGVLADGNIDTVRSINPALASMGAFSAPQTTASNNVTPTLALEYFVKPNISIETIAGISAHHVTGSGSLEGASLVDHVLIIPATLTVKYHLPLGPIRPYVGAGPAVFLVMGERPGATAAALGVTRTSLSSDLGVAIQFGFDVPIKKTPYSLTFDAKKYWMDTTAHFYVGDNEVLQTKHSLDPWLLSAGIAYRF</sequence>
<dbReference type="PANTHER" id="PTHR36920">
    <property type="match status" value="1"/>
</dbReference>
<dbReference type="AlphaFoldDB" id="F1Z8A1"/>
<accession>F1Z8A1</accession>
<dbReference type="PANTHER" id="PTHR36920:SF1">
    <property type="entry name" value="OUTER MEMBRANE PROTEIN W"/>
    <property type="match status" value="1"/>
</dbReference>
<evidence type="ECO:0000256" key="1">
    <source>
        <dbReference type="ARBA" id="ARBA00009330"/>
    </source>
</evidence>
<dbReference type="SUPFAM" id="SSF56925">
    <property type="entry name" value="OMPA-like"/>
    <property type="match status" value="1"/>
</dbReference>
<dbReference type="STRING" id="983920.Y88_1186"/>
<dbReference type="Proteomes" id="UP000004728">
    <property type="component" value="Unassembled WGS sequence"/>
</dbReference>
<dbReference type="HOGENOM" id="CLU_042505_0_1_5"/>
<reference evidence="3 4" key="1">
    <citation type="journal article" date="2012" name="J. Bacteriol.">
        <title>Draft Genome Sequence of Novosphingobium nitrogenifigens Y88T.</title>
        <authorList>
            <person name="Strabala T.J."/>
            <person name="Macdonald L."/>
            <person name="Liu V."/>
            <person name="Smit A.M."/>
        </authorList>
    </citation>
    <scope>NUCLEOTIDE SEQUENCE [LARGE SCALE GENOMIC DNA]</scope>
    <source>
        <strain evidence="3 4">DSM 19370</strain>
    </source>
</reference>
<dbReference type="OrthoDB" id="9807574at2"/>
<dbReference type="InterPro" id="IPR011250">
    <property type="entry name" value="OMP/PagP_B-barrel"/>
</dbReference>
<dbReference type="RefSeq" id="WP_008065514.1">
    <property type="nucleotide sequence ID" value="NZ_AQWK01000001.1"/>
</dbReference>
<comment type="similarity">
    <text evidence="1">Belongs to the OmpW/AlkL family.</text>
</comment>